<feature type="compositionally biased region" description="Basic residues" evidence="1">
    <location>
        <begin position="476"/>
        <end position="487"/>
    </location>
</feature>
<dbReference type="Pfam" id="PF26188">
    <property type="entry name" value="RESC6"/>
    <property type="match status" value="1"/>
</dbReference>
<evidence type="ECO:0000259" key="2">
    <source>
        <dbReference type="Pfam" id="PF26188"/>
    </source>
</evidence>
<feature type="domain" description="RNA-editing substrate-binding complex 6 protein" evidence="2">
    <location>
        <begin position="146"/>
        <end position="384"/>
    </location>
</feature>
<name>A0ABP0R1S1_9DINO</name>
<protein>
    <recommendedName>
        <fullName evidence="2">RNA-editing substrate-binding complex 6 protein domain-containing protein</fullName>
    </recommendedName>
</protein>
<sequence>MGKRNLQRLLAQSANLEELIAIAAEFRPLHRWLPISHATAWHRLQKFGARGRGAIPRNGGALALARELTEAFPDVARLDARGAANILFAWASLRFREGPMEDLCCHMEKIIAECKPQELSNVIYALGLLQHKEALWRSACSEAQRRAEEFVAQDIWIMLWALATMRHRDRKLVDALARRAQAQLEDFQPQGLANLAYSLGLLRMRQPRLLRAIGQSMTQARFEQLSEQEMAILVYGMALLRHRDAGFLSSVCRSVLQRLPEWQPRGVSCFFYSLGLLGFRQEEFFHQACLQLRGRLPSFNGQDLSNTVYGLALLELDDADFLRALALEATGRLPEFTGQGLGNVVYSFGLLEHPCPALLTAVAQHMPLRFDDMTEQNISNIVFAMGNLCFTSLPLLKALAPMLLQRVHEFTPQGLCITAYGLVMMRLSEDDKPLMRSSVRSSAQKAVRSSGVGGVTVGERVSGWKENGPGLFQTRVHPRKRHRRQVRRGAPSSWQQRAYLVGCHHKSGTELLRHIMMRTFDVLGGMDSCNYNTTGGQLTSFSPMRSDCQLHPARLRYDNHVSGEVIQELRALTQHAGGFRGVLTVRDPLEMVVSAYVYHHRGNEPNTGLGMNIAQMGPEKGVPEMARRMIKTVHYMVDAYKVAPPDMYIIRFEIITNSSKNFNRTIQELHTKHV</sequence>
<dbReference type="InterPro" id="IPR058917">
    <property type="entry name" value="RESC6_dom"/>
</dbReference>
<dbReference type="PANTHER" id="PTHR21228">
    <property type="entry name" value="FAST LEU-RICH DOMAIN-CONTAINING"/>
    <property type="match status" value="1"/>
</dbReference>
<evidence type="ECO:0000313" key="3">
    <source>
        <dbReference type="EMBL" id="CAK9094512.1"/>
    </source>
</evidence>
<accession>A0ABP0R1S1</accession>
<evidence type="ECO:0000256" key="1">
    <source>
        <dbReference type="SAM" id="MobiDB-lite"/>
    </source>
</evidence>
<dbReference type="InterPro" id="IPR050870">
    <property type="entry name" value="FAST_kinase"/>
</dbReference>
<comment type="caution">
    <text evidence="3">The sequence shown here is derived from an EMBL/GenBank/DDBJ whole genome shotgun (WGS) entry which is preliminary data.</text>
</comment>
<evidence type="ECO:0000313" key="4">
    <source>
        <dbReference type="Proteomes" id="UP001642484"/>
    </source>
</evidence>
<feature type="region of interest" description="Disordered" evidence="1">
    <location>
        <begin position="468"/>
        <end position="489"/>
    </location>
</feature>
<gene>
    <name evidence="3" type="ORF">CCMP2556_LOCUS45073</name>
</gene>
<keyword evidence="4" id="KW-1185">Reference proteome</keyword>
<dbReference type="SUPFAM" id="SSF52540">
    <property type="entry name" value="P-loop containing nucleoside triphosphate hydrolases"/>
    <property type="match status" value="1"/>
</dbReference>
<dbReference type="Proteomes" id="UP001642484">
    <property type="component" value="Unassembled WGS sequence"/>
</dbReference>
<organism evidence="3 4">
    <name type="scientific">Durusdinium trenchii</name>
    <dbReference type="NCBI Taxonomy" id="1381693"/>
    <lineage>
        <taxon>Eukaryota</taxon>
        <taxon>Sar</taxon>
        <taxon>Alveolata</taxon>
        <taxon>Dinophyceae</taxon>
        <taxon>Suessiales</taxon>
        <taxon>Symbiodiniaceae</taxon>
        <taxon>Durusdinium</taxon>
    </lineage>
</organism>
<reference evidence="3 4" key="1">
    <citation type="submission" date="2024-02" db="EMBL/GenBank/DDBJ databases">
        <authorList>
            <person name="Chen Y."/>
            <person name="Shah S."/>
            <person name="Dougan E. K."/>
            <person name="Thang M."/>
            <person name="Chan C."/>
        </authorList>
    </citation>
    <scope>NUCLEOTIDE SEQUENCE [LARGE SCALE GENOMIC DNA]</scope>
</reference>
<dbReference type="InterPro" id="IPR027417">
    <property type="entry name" value="P-loop_NTPase"/>
</dbReference>
<dbReference type="EMBL" id="CAXAMN010025350">
    <property type="protein sequence ID" value="CAK9094512.1"/>
    <property type="molecule type" value="Genomic_DNA"/>
</dbReference>
<proteinExistence type="predicted"/>
<dbReference type="PANTHER" id="PTHR21228:SF40">
    <property type="entry name" value="LD45607P"/>
    <property type="match status" value="1"/>
</dbReference>